<sequence>MVCTVRKSRVFVRFFDSEINERSHFFPFPSLHVDRFESKYVAHIMHKSNLTPSQPSSRALENISNARRMTYTIFNVIRFHGRISKSVEEEIEVRGRL</sequence>
<dbReference type="Proteomes" id="UP000886998">
    <property type="component" value="Unassembled WGS sequence"/>
</dbReference>
<proteinExistence type="predicted"/>
<dbReference type="AlphaFoldDB" id="A0A8X7C9I1"/>
<dbReference type="EMBL" id="BMAV01011979">
    <property type="protein sequence ID" value="GFY58292.1"/>
    <property type="molecule type" value="Genomic_DNA"/>
</dbReference>
<keyword evidence="3" id="KW-1185">Reference proteome</keyword>
<reference evidence="1" key="1">
    <citation type="submission" date="2020-08" db="EMBL/GenBank/DDBJ databases">
        <title>Multicomponent nature underlies the extraordinary mechanical properties of spider dragline silk.</title>
        <authorList>
            <person name="Kono N."/>
            <person name="Nakamura H."/>
            <person name="Mori M."/>
            <person name="Yoshida Y."/>
            <person name="Ohtoshi R."/>
            <person name="Malay A.D."/>
            <person name="Moran D.A.P."/>
            <person name="Tomita M."/>
            <person name="Numata K."/>
            <person name="Arakawa K."/>
        </authorList>
    </citation>
    <scope>NUCLEOTIDE SEQUENCE</scope>
</reference>
<accession>A0A8X7C9I1</accession>
<evidence type="ECO:0000313" key="3">
    <source>
        <dbReference type="Proteomes" id="UP000886998"/>
    </source>
</evidence>
<gene>
    <name evidence="2" type="ORF">TNIN_151061</name>
    <name evidence="1" type="ORF">TNIN_444191</name>
</gene>
<evidence type="ECO:0000313" key="2">
    <source>
        <dbReference type="EMBL" id="GFY77504.1"/>
    </source>
</evidence>
<comment type="caution">
    <text evidence="1">The sequence shown here is derived from an EMBL/GenBank/DDBJ whole genome shotgun (WGS) entry which is preliminary data.</text>
</comment>
<protein>
    <submittedName>
        <fullName evidence="1">Uncharacterized protein</fullName>
    </submittedName>
</protein>
<organism evidence="1 3">
    <name type="scientific">Trichonephila inaurata madagascariensis</name>
    <dbReference type="NCBI Taxonomy" id="2747483"/>
    <lineage>
        <taxon>Eukaryota</taxon>
        <taxon>Metazoa</taxon>
        <taxon>Ecdysozoa</taxon>
        <taxon>Arthropoda</taxon>
        <taxon>Chelicerata</taxon>
        <taxon>Arachnida</taxon>
        <taxon>Araneae</taxon>
        <taxon>Araneomorphae</taxon>
        <taxon>Entelegynae</taxon>
        <taxon>Araneoidea</taxon>
        <taxon>Nephilidae</taxon>
        <taxon>Trichonephila</taxon>
        <taxon>Trichonephila inaurata</taxon>
    </lineage>
</organism>
<name>A0A8X7C9I1_9ARAC</name>
<dbReference type="EMBL" id="BMAV01022482">
    <property type="protein sequence ID" value="GFY77504.1"/>
    <property type="molecule type" value="Genomic_DNA"/>
</dbReference>
<evidence type="ECO:0000313" key="1">
    <source>
        <dbReference type="EMBL" id="GFY58292.1"/>
    </source>
</evidence>